<dbReference type="GO" id="GO:0005829">
    <property type="term" value="C:cytosol"/>
    <property type="evidence" value="ECO:0007669"/>
    <property type="project" value="TreeGrafter"/>
</dbReference>
<feature type="compositionally biased region" description="Polar residues" evidence="1">
    <location>
        <begin position="225"/>
        <end position="236"/>
    </location>
</feature>
<name>A0A9N9EZC7_9GLOM</name>
<feature type="compositionally biased region" description="Basic and acidic residues" evidence="1">
    <location>
        <begin position="214"/>
        <end position="223"/>
    </location>
</feature>
<dbReference type="AlphaFoldDB" id="A0A9N9EZC7"/>
<sequence length="335" mass="38744">MSGLSLSEEFTQGQQLYTSIEESTLDSVDSGYQNDVKKAIGHFTRCEHLVRELSLFSINETVDDISTTDLKYLLVEAYLGALHIKLNEGDRLVCLEKAKLYLEQFLENVELYSLISDQDKKYLESVKAQVTRDPARSRDEKIARAKRKKETEKELKTLQSFLQNALTEDKDDLDRKHVLKLIELFVQKSVDELKAIMNEIEMVIIMKRMQEQSRNEQTDDRVNVHQPQRATGSNGSLLDKDGKPQRPFVLTSRREEIQNSLWRPHWQLPTMSIEEYLELEQQRGNIISGGGTMPEKEVVDDMDEAAINAETYRAREWDDFKDTNPRGWGNRRGKG</sequence>
<dbReference type="EMBL" id="CAJVPJ010000238">
    <property type="protein sequence ID" value="CAG8499995.1"/>
    <property type="molecule type" value="Genomic_DNA"/>
</dbReference>
<dbReference type="GO" id="GO:0035303">
    <property type="term" value="P:regulation of dephosphorylation"/>
    <property type="evidence" value="ECO:0007669"/>
    <property type="project" value="TreeGrafter"/>
</dbReference>
<dbReference type="Proteomes" id="UP000789572">
    <property type="component" value="Unassembled WGS sequence"/>
</dbReference>
<comment type="caution">
    <text evidence="2">The sequence shown here is derived from an EMBL/GenBank/DDBJ whole genome shotgun (WGS) entry which is preliminary data.</text>
</comment>
<dbReference type="Pfam" id="PF04177">
    <property type="entry name" value="TAP42"/>
    <property type="match status" value="1"/>
</dbReference>
<proteinExistence type="predicted"/>
<dbReference type="PANTHER" id="PTHR10933">
    <property type="entry name" value="IMMUNOGLOBULIN-BINDING PROTEIN 1"/>
    <property type="match status" value="1"/>
</dbReference>
<protein>
    <submittedName>
        <fullName evidence="2">8069_t:CDS:1</fullName>
    </submittedName>
</protein>
<dbReference type="OrthoDB" id="10261753at2759"/>
<keyword evidence="3" id="KW-1185">Reference proteome</keyword>
<dbReference type="GO" id="GO:0009966">
    <property type="term" value="P:regulation of signal transduction"/>
    <property type="evidence" value="ECO:0007669"/>
    <property type="project" value="InterPro"/>
</dbReference>
<evidence type="ECO:0000313" key="2">
    <source>
        <dbReference type="EMBL" id="CAG8499995.1"/>
    </source>
</evidence>
<evidence type="ECO:0000313" key="3">
    <source>
        <dbReference type="Proteomes" id="UP000789572"/>
    </source>
</evidence>
<accession>A0A9N9EZC7</accession>
<dbReference type="InterPro" id="IPR007304">
    <property type="entry name" value="TAP46-like"/>
</dbReference>
<dbReference type="Gene3D" id="1.25.40.540">
    <property type="entry name" value="TAP42-like family"/>
    <property type="match status" value="1"/>
</dbReference>
<dbReference type="GO" id="GO:0051721">
    <property type="term" value="F:protein phosphatase 2A binding"/>
    <property type="evidence" value="ECO:0007669"/>
    <property type="project" value="TreeGrafter"/>
</dbReference>
<organism evidence="2 3">
    <name type="scientific">Paraglomus occultum</name>
    <dbReference type="NCBI Taxonomy" id="144539"/>
    <lineage>
        <taxon>Eukaryota</taxon>
        <taxon>Fungi</taxon>
        <taxon>Fungi incertae sedis</taxon>
        <taxon>Mucoromycota</taxon>
        <taxon>Glomeromycotina</taxon>
        <taxon>Glomeromycetes</taxon>
        <taxon>Paraglomerales</taxon>
        <taxon>Paraglomeraceae</taxon>
        <taxon>Paraglomus</taxon>
    </lineage>
</organism>
<gene>
    <name evidence="2" type="ORF">POCULU_LOCUS2521</name>
</gene>
<dbReference type="InterPro" id="IPR038511">
    <property type="entry name" value="TAP42/TAP46-like_sf"/>
</dbReference>
<reference evidence="2" key="1">
    <citation type="submission" date="2021-06" db="EMBL/GenBank/DDBJ databases">
        <authorList>
            <person name="Kallberg Y."/>
            <person name="Tangrot J."/>
            <person name="Rosling A."/>
        </authorList>
    </citation>
    <scope>NUCLEOTIDE SEQUENCE</scope>
    <source>
        <strain evidence="2">IA702</strain>
    </source>
</reference>
<evidence type="ECO:0000256" key="1">
    <source>
        <dbReference type="SAM" id="MobiDB-lite"/>
    </source>
</evidence>
<dbReference type="PANTHER" id="PTHR10933:SF9">
    <property type="entry name" value="IMMUNOGLOBULIN-BINDING PROTEIN 1"/>
    <property type="match status" value="1"/>
</dbReference>
<feature type="region of interest" description="Disordered" evidence="1">
    <location>
        <begin position="214"/>
        <end position="244"/>
    </location>
</feature>